<reference evidence="2" key="1">
    <citation type="submission" date="2022-10" db="EMBL/GenBank/DDBJ databases">
        <title>Genome assembly of Pristionchus species.</title>
        <authorList>
            <person name="Yoshida K."/>
            <person name="Sommer R.J."/>
        </authorList>
    </citation>
    <scope>NUCLEOTIDE SEQUENCE [LARGE SCALE GENOMIC DNA]</scope>
    <source>
        <strain evidence="2">RS5460</strain>
    </source>
</reference>
<keyword evidence="2" id="KW-1185">Reference proteome</keyword>
<accession>A0AAN4ZS71</accession>
<protein>
    <submittedName>
        <fullName evidence="1">Uncharacterized protein</fullName>
    </submittedName>
</protein>
<evidence type="ECO:0000313" key="2">
    <source>
        <dbReference type="Proteomes" id="UP001328107"/>
    </source>
</evidence>
<dbReference type="Proteomes" id="UP001328107">
    <property type="component" value="Unassembled WGS sequence"/>
</dbReference>
<proteinExistence type="predicted"/>
<feature type="non-terminal residue" evidence="1">
    <location>
        <position position="121"/>
    </location>
</feature>
<name>A0AAN4ZS71_9BILA</name>
<comment type="caution">
    <text evidence="1">The sequence shown here is derived from an EMBL/GenBank/DDBJ whole genome shotgun (WGS) entry which is preliminary data.</text>
</comment>
<gene>
    <name evidence="1" type="ORF">PMAYCL1PPCAC_14654</name>
</gene>
<dbReference type="EMBL" id="BTRK01000003">
    <property type="protein sequence ID" value="GMR44459.1"/>
    <property type="molecule type" value="Genomic_DNA"/>
</dbReference>
<sequence>RARRLFIVPANRDSTVIQTFFISSMLFPPQCPDFFRHLLRVVFIVEILDDLDSRFPPRGSSRRLWFLPWNGRIPRERLLLRTRHVVVHIATIKGLVSPRPLLFLPPSLPGHPPLLLLDPLR</sequence>
<organism evidence="1 2">
    <name type="scientific">Pristionchus mayeri</name>
    <dbReference type="NCBI Taxonomy" id="1317129"/>
    <lineage>
        <taxon>Eukaryota</taxon>
        <taxon>Metazoa</taxon>
        <taxon>Ecdysozoa</taxon>
        <taxon>Nematoda</taxon>
        <taxon>Chromadorea</taxon>
        <taxon>Rhabditida</taxon>
        <taxon>Rhabditina</taxon>
        <taxon>Diplogasteromorpha</taxon>
        <taxon>Diplogasteroidea</taxon>
        <taxon>Neodiplogasteridae</taxon>
        <taxon>Pristionchus</taxon>
    </lineage>
</organism>
<evidence type="ECO:0000313" key="1">
    <source>
        <dbReference type="EMBL" id="GMR44459.1"/>
    </source>
</evidence>
<dbReference type="AlphaFoldDB" id="A0AAN4ZS71"/>
<feature type="non-terminal residue" evidence="1">
    <location>
        <position position="1"/>
    </location>
</feature>